<feature type="binding site" evidence="2">
    <location>
        <position position="46"/>
    </location>
    <ligand>
        <name>Mg(2+)</name>
        <dbReference type="ChEBI" id="CHEBI:18420"/>
        <label>1</label>
    </ligand>
</feature>
<feature type="binding site" evidence="2">
    <location>
        <position position="30"/>
    </location>
    <ligand>
        <name>Mg(2+)</name>
        <dbReference type="ChEBI" id="CHEBI:18420"/>
        <label>4</label>
    </ligand>
</feature>
<evidence type="ECO:0000256" key="2">
    <source>
        <dbReference type="HAMAP-Rule" id="MF_02128"/>
    </source>
</evidence>
<feature type="binding site" evidence="2">
    <location>
        <begin position="121"/>
        <end position="122"/>
    </location>
    <ligand>
        <name>ATP</name>
        <dbReference type="ChEBI" id="CHEBI:30616"/>
    </ligand>
</feature>
<dbReference type="Gene3D" id="3.90.650.10">
    <property type="entry name" value="PurM-like C-terminal domain"/>
    <property type="match status" value="1"/>
</dbReference>
<dbReference type="CDD" id="cd02194">
    <property type="entry name" value="ThiL"/>
    <property type="match status" value="1"/>
</dbReference>
<feature type="binding site" evidence="2">
    <location>
        <position position="75"/>
    </location>
    <ligand>
        <name>Mg(2+)</name>
        <dbReference type="ChEBI" id="CHEBI:18420"/>
        <label>3</label>
    </ligand>
</feature>
<dbReference type="NCBIfam" id="TIGR01379">
    <property type="entry name" value="thiL"/>
    <property type="match status" value="1"/>
</dbReference>
<dbReference type="InterPro" id="IPR006283">
    <property type="entry name" value="ThiL-like"/>
</dbReference>
<evidence type="ECO:0000256" key="1">
    <source>
        <dbReference type="ARBA" id="ARBA00022977"/>
    </source>
</evidence>
<dbReference type="UniPathway" id="UPA00060">
    <property type="reaction ID" value="UER00142"/>
</dbReference>
<keyword evidence="1 2" id="KW-0784">Thiamine biosynthesis</keyword>
<dbReference type="EMBL" id="LUKY01000030">
    <property type="protein sequence ID" value="OIZ95620.1"/>
    <property type="molecule type" value="Genomic_DNA"/>
</dbReference>
<dbReference type="PIRSF" id="PIRSF005303">
    <property type="entry name" value="Thiam_monoph_kin"/>
    <property type="match status" value="1"/>
</dbReference>
<name>A0A1J8P764_9COXI</name>
<evidence type="ECO:0000259" key="4">
    <source>
        <dbReference type="Pfam" id="PF02769"/>
    </source>
</evidence>
<keyword evidence="2" id="KW-0067">ATP-binding</keyword>
<dbReference type="InterPro" id="IPR036921">
    <property type="entry name" value="PurM-like_N_sf"/>
</dbReference>
<dbReference type="GO" id="GO:0000287">
    <property type="term" value="F:magnesium ion binding"/>
    <property type="evidence" value="ECO:0007669"/>
    <property type="project" value="UniProtKB-UniRule"/>
</dbReference>
<dbReference type="PANTHER" id="PTHR30270">
    <property type="entry name" value="THIAMINE-MONOPHOSPHATE KINASE"/>
    <property type="match status" value="1"/>
</dbReference>
<organism evidence="5 6">
    <name type="scientific">Candidatus Rickettsiella isopodorum</name>
    <dbReference type="NCBI Taxonomy" id="1225476"/>
    <lineage>
        <taxon>Bacteria</taxon>
        <taxon>Pseudomonadati</taxon>
        <taxon>Pseudomonadota</taxon>
        <taxon>Gammaproteobacteria</taxon>
        <taxon>Legionellales</taxon>
        <taxon>Coxiellaceae</taxon>
        <taxon>Rickettsiella</taxon>
    </lineage>
</organism>
<accession>A0A1J8P764</accession>
<dbReference type="STRING" id="1225476.A1D18_01675"/>
<feature type="binding site" evidence="2">
    <location>
        <position position="214"/>
    </location>
    <ligand>
        <name>Mg(2+)</name>
        <dbReference type="ChEBI" id="CHEBI:18420"/>
        <label>3</label>
    </ligand>
</feature>
<feature type="domain" description="PurM-like C-terminal" evidence="4">
    <location>
        <begin position="150"/>
        <end position="304"/>
    </location>
</feature>
<comment type="miscellaneous">
    <text evidence="2">Reaction mechanism of ThiL seems to utilize a direct, inline transfer of the gamma-phosphate of ATP to TMP rather than a phosphorylated enzyme intermediate.</text>
</comment>
<comment type="similarity">
    <text evidence="2">Belongs to the thiamine-monophosphate kinase family.</text>
</comment>
<feature type="binding site" evidence="2">
    <location>
        <position position="217"/>
    </location>
    <ligand>
        <name>Mg(2+)</name>
        <dbReference type="ChEBI" id="CHEBI:18420"/>
        <label>5</label>
    </ligand>
</feature>
<dbReference type="Gene3D" id="3.30.1330.10">
    <property type="entry name" value="PurM-like, N-terminal domain"/>
    <property type="match status" value="1"/>
</dbReference>
<protein>
    <recommendedName>
        <fullName evidence="2">Thiamine-monophosphate kinase</fullName>
        <shortName evidence="2">TMP kinase</shortName>
        <shortName evidence="2">Thiamine-phosphate kinase</shortName>
        <ecNumber evidence="2">2.7.4.16</ecNumber>
    </recommendedName>
</protein>
<dbReference type="Pfam" id="PF00586">
    <property type="entry name" value="AIRS"/>
    <property type="match status" value="1"/>
</dbReference>
<reference evidence="5 6" key="1">
    <citation type="submission" date="2016-03" db="EMBL/GenBank/DDBJ databases">
        <title>Comparative genomics of Rickettsiella.</title>
        <authorList>
            <person name="Chandler C."/>
            <person name="Wang Y."/>
        </authorList>
    </citation>
    <scope>NUCLEOTIDE SEQUENCE [LARGE SCALE GENOMIC DNA]</scope>
    <source>
        <strain evidence="5 6">RCFS May 2013</strain>
    </source>
</reference>
<feature type="binding site" evidence="2">
    <location>
        <position position="47"/>
    </location>
    <ligand>
        <name>Mg(2+)</name>
        <dbReference type="ChEBI" id="CHEBI:18420"/>
        <label>2</label>
    </ligand>
</feature>
<feature type="binding site" evidence="2">
    <location>
        <position position="75"/>
    </location>
    <ligand>
        <name>Mg(2+)</name>
        <dbReference type="ChEBI" id="CHEBI:18420"/>
        <label>4</label>
    </ligand>
</feature>
<dbReference type="SUPFAM" id="SSF55326">
    <property type="entry name" value="PurM N-terminal domain-like"/>
    <property type="match status" value="1"/>
</dbReference>
<feature type="domain" description="PurM-like N-terminal" evidence="3">
    <location>
        <begin position="28"/>
        <end position="138"/>
    </location>
</feature>
<dbReference type="GO" id="GO:0009229">
    <property type="term" value="P:thiamine diphosphate biosynthetic process"/>
    <property type="evidence" value="ECO:0007669"/>
    <property type="project" value="UniProtKB-UniRule"/>
</dbReference>
<feature type="binding site" evidence="2">
    <location>
        <position position="216"/>
    </location>
    <ligand>
        <name>ATP</name>
        <dbReference type="ChEBI" id="CHEBI:30616"/>
    </ligand>
</feature>
<evidence type="ECO:0000313" key="6">
    <source>
        <dbReference type="Proteomes" id="UP000183924"/>
    </source>
</evidence>
<gene>
    <name evidence="2" type="primary">thiL</name>
    <name evidence="5" type="ORF">A1D18_01675</name>
</gene>
<dbReference type="RefSeq" id="WP_071662091.1">
    <property type="nucleotide sequence ID" value="NZ_LUKY01000030.1"/>
</dbReference>
<dbReference type="EC" id="2.7.4.16" evidence="2"/>
<dbReference type="PANTHER" id="PTHR30270:SF0">
    <property type="entry name" value="THIAMINE-MONOPHOSPHATE KINASE"/>
    <property type="match status" value="1"/>
</dbReference>
<proteinExistence type="inferred from homology"/>
<feature type="binding site" evidence="2">
    <location>
        <position position="47"/>
    </location>
    <ligand>
        <name>Mg(2+)</name>
        <dbReference type="ChEBI" id="CHEBI:18420"/>
        <label>1</label>
    </ligand>
</feature>
<evidence type="ECO:0000313" key="5">
    <source>
        <dbReference type="EMBL" id="OIZ95620.1"/>
    </source>
</evidence>
<feature type="binding site" evidence="2">
    <location>
        <position position="146"/>
    </location>
    <ligand>
        <name>ATP</name>
        <dbReference type="ChEBI" id="CHEBI:30616"/>
    </ligand>
</feature>
<sequence>MMLFNEFDLIQRFFSRTSNRNDVILGIGDDAALLDVPLGQHLVVSTDTLVSGRHFPENTSPEDIGYKSLAVNLSDLAAMAAKPAWILLALTLPNADEIWLKKFTDGFFSLMQHFQLQLVGGDMTQGPLTITVQALGFVPPGKALGRVGARAGDRIYLTGTLGDAGLALEAIQKKDGLGLLTSSQIFAVMQRLNRPEPRVEIGLALRDVASSAIDVSDGLAADLGHILSANQVGAILQLEKLPLSDSVQTLPTERAWQLALGSGDDYELCFTVPEAHERALKLHLATLNTPYTCIGTIKEKPGLILLGKNGSTFSIDKTGFQHFI</sequence>
<keyword evidence="2 5" id="KW-0418">Kinase</keyword>
<keyword evidence="6" id="KW-1185">Reference proteome</keyword>
<keyword evidence="2" id="KW-0808">Transferase</keyword>
<feature type="binding site" evidence="2">
    <location>
        <position position="320"/>
    </location>
    <ligand>
        <name>substrate</name>
    </ligand>
</feature>
<keyword evidence="2" id="KW-0479">Metal-binding</keyword>
<dbReference type="GO" id="GO:0005524">
    <property type="term" value="F:ATP binding"/>
    <property type="evidence" value="ECO:0007669"/>
    <property type="project" value="UniProtKB-UniRule"/>
</dbReference>
<dbReference type="SUPFAM" id="SSF56042">
    <property type="entry name" value="PurM C-terminal domain-like"/>
    <property type="match status" value="1"/>
</dbReference>
<comment type="catalytic activity">
    <reaction evidence="2">
        <text>thiamine phosphate + ATP = thiamine diphosphate + ADP</text>
        <dbReference type="Rhea" id="RHEA:15913"/>
        <dbReference type="ChEBI" id="CHEBI:30616"/>
        <dbReference type="ChEBI" id="CHEBI:37575"/>
        <dbReference type="ChEBI" id="CHEBI:58937"/>
        <dbReference type="ChEBI" id="CHEBI:456216"/>
        <dbReference type="EC" id="2.7.4.16"/>
    </reaction>
</comment>
<feature type="binding site" evidence="2">
    <location>
        <position position="264"/>
    </location>
    <ligand>
        <name>substrate</name>
    </ligand>
</feature>
<feature type="binding site" evidence="2">
    <location>
        <position position="45"/>
    </location>
    <ligand>
        <name>Mg(2+)</name>
        <dbReference type="ChEBI" id="CHEBI:18420"/>
        <label>4</label>
    </ligand>
</feature>
<dbReference type="GO" id="GO:0009228">
    <property type="term" value="P:thiamine biosynthetic process"/>
    <property type="evidence" value="ECO:0007669"/>
    <property type="project" value="UniProtKB-KW"/>
</dbReference>
<feature type="binding site" evidence="2">
    <location>
        <position position="75"/>
    </location>
    <ligand>
        <name>Mg(2+)</name>
        <dbReference type="ChEBI" id="CHEBI:18420"/>
        <label>2</label>
    </ligand>
</feature>
<feature type="binding site" evidence="2">
    <location>
        <position position="30"/>
    </location>
    <ligand>
        <name>Mg(2+)</name>
        <dbReference type="ChEBI" id="CHEBI:18420"/>
        <label>3</label>
    </ligand>
</feature>
<keyword evidence="2" id="KW-0460">Magnesium</keyword>
<comment type="caution">
    <text evidence="5">The sequence shown here is derived from an EMBL/GenBank/DDBJ whole genome shotgun (WGS) entry which is preliminary data.</text>
</comment>
<feature type="binding site" evidence="2">
    <location>
        <position position="122"/>
    </location>
    <ligand>
        <name>Mg(2+)</name>
        <dbReference type="ChEBI" id="CHEBI:18420"/>
        <label>1</label>
    </ligand>
</feature>
<comment type="caution">
    <text evidence="2">Lacks conserved residue(s) required for the propagation of feature annotation.</text>
</comment>
<dbReference type="Pfam" id="PF02769">
    <property type="entry name" value="AIRS_C"/>
    <property type="match status" value="1"/>
</dbReference>
<dbReference type="AlphaFoldDB" id="A0A1J8P764"/>
<dbReference type="InterPro" id="IPR010918">
    <property type="entry name" value="PurM-like_C_dom"/>
</dbReference>
<dbReference type="GO" id="GO:0009030">
    <property type="term" value="F:thiamine-phosphate kinase activity"/>
    <property type="evidence" value="ECO:0007669"/>
    <property type="project" value="UniProtKB-UniRule"/>
</dbReference>
<dbReference type="InterPro" id="IPR016188">
    <property type="entry name" value="PurM-like_N"/>
</dbReference>
<dbReference type="OrthoDB" id="9802811at2"/>
<comment type="function">
    <text evidence="2">Catalyzes the ATP-dependent phosphorylation of thiamine-monophosphate (TMP) to form thiamine-pyrophosphate (TPP), the active form of vitamin B1.</text>
</comment>
<dbReference type="InterPro" id="IPR036676">
    <property type="entry name" value="PurM-like_C_sf"/>
</dbReference>
<keyword evidence="2" id="KW-0547">Nucleotide-binding</keyword>
<comment type="pathway">
    <text evidence="2">Cofactor biosynthesis; thiamine diphosphate biosynthesis; thiamine diphosphate from thiamine phosphate: step 1/1.</text>
</comment>
<evidence type="ECO:0000259" key="3">
    <source>
        <dbReference type="Pfam" id="PF00586"/>
    </source>
</evidence>
<feature type="binding site" evidence="2">
    <location>
        <position position="54"/>
    </location>
    <ligand>
        <name>substrate</name>
    </ligand>
</feature>
<dbReference type="HAMAP" id="MF_02128">
    <property type="entry name" value="TMP_kinase"/>
    <property type="match status" value="1"/>
</dbReference>
<dbReference type="Proteomes" id="UP000183924">
    <property type="component" value="Unassembled WGS sequence"/>
</dbReference>